<comment type="caution">
    <text evidence="2">The sequence shown here is derived from an EMBL/GenBank/DDBJ whole genome shotgun (WGS) entry which is preliminary data.</text>
</comment>
<dbReference type="STRING" id="5486.A0A367YDZ0"/>
<organism evidence="2 3">
    <name type="scientific">Candida viswanathii</name>
    <dbReference type="NCBI Taxonomy" id="5486"/>
    <lineage>
        <taxon>Eukaryota</taxon>
        <taxon>Fungi</taxon>
        <taxon>Dikarya</taxon>
        <taxon>Ascomycota</taxon>
        <taxon>Saccharomycotina</taxon>
        <taxon>Pichiomycetes</taxon>
        <taxon>Debaryomycetaceae</taxon>
        <taxon>Candida/Lodderomyces clade</taxon>
        <taxon>Candida</taxon>
    </lineage>
</organism>
<name>A0A367YDZ0_9ASCO</name>
<proteinExistence type="predicted"/>
<sequence>MSQHLRQSAHASSKGSTGKSSVAKKSSKHSDASRYMVTPVTAVELQPSDDTAPGYYLDPNMGLNSSPEMVASGDRDNHVLFQASDASDSFQPNGIAKLNAREAQEAQPSSESYSPQYENSSFVYQSSEMRHSFECNNYPLSHPEADLPDTSLADQPFDFPQELLFTEWGTRLSSLAQEEIELHRALITRRYKLLHQFDVLNSIVNEHAQRLLLKEDQLVEKMAQIKMRLSEIMELDL</sequence>
<accession>A0A367YDZ0</accession>
<dbReference type="OrthoDB" id="4056678at2759"/>
<feature type="compositionally biased region" description="Low complexity" evidence="1">
    <location>
        <begin position="8"/>
        <end position="24"/>
    </location>
</feature>
<dbReference type="Proteomes" id="UP000253472">
    <property type="component" value="Unassembled WGS sequence"/>
</dbReference>
<keyword evidence="3" id="KW-1185">Reference proteome</keyword>
<evidence type="ECO:0000256" key="1">
    <source>
        <dbReference type="SAM" id="MobiDB-lite"/>
    </source>
</evidence>
<evidence type="ECO:0000313" key="2">
    <source>
        <dbReference type="EMBL" id="RCK63880.1"/>
    </source>
</evidence>
<dbReference type="EMBL" id="QLNQ01000023">
    <property type="protein sequence ID" value="RCK63880.1"/>
    <property type="molecule type" value="Genomic_DNA"/>
</dbReference>
<dbReference type="AlphaFoldDB" id="A0A367YDZ0"/>
<gene>
    <name evidence="2" type="ORF">Cantr_10282</name>
</gene>
<evidence type="ECO:0000313" key="3">
    <source>
        <dbReference type="Proteomes" id="UP000253472"/>
    </source>
</evidence>
<protein>
    <submittedName>
        <fullName evidence="2">Uncharacterized protein</fullName>
    </submittedName>
</protein>
<reference evidence="2 3" key="1">
    <citation type="submission" date="2018-06" db="EMBL/GenBank/DDBJ databases">
        <title>Whole genome sequencing of Candida tropicalis (genome annotated by CSBL at Korea University).</title>
        <authorList>
            <person name="Ahn J."/>
        </authorList>
    </citation>
    <scope>NUCLEOTIDE SEQUENCE [LARGE SCALE GENOMIC DNA]</scope>
    <source>
        <strain evidence="2 3">ATCC 20962</strain>
    </source>
</reference>
<feature type="region of interest" description="Disordered" evidence="1">
    <location>
        <begin position="1"/>
        <end position="60"/>
    </location>
</feature>